<dbReference type="SUPFAM" id="SSF102114">
    <property type="entry name" value="Radical SAM enzymes"/>
    <property type="match status" value="1"/>
</dbReference>
<dbReference type="InterPro" id="IPR022946">
    <property type="entry name" value="UPF0313"/>
</dbReference>
<evidence type="ECO:0000256" key="1">
    <source>
        <dbReference type="ARBA" id="ARBA00001966"/>
    </source>
</evidence>
<dbReference type="Pfam" id="PF08497">
    <property type="entry name" value="Radical_SAM_N"/>
    <property type="match status" value="1"/>
</dbReference>
<dbReference type="Proteomes" id="UP000092401">
    <property type="component" value="Unassembled WGS sequence"/>
</dbReference>
<dbReference type="GO" id="GO:0051539">
    <property type="term" value="F:4 iron, 4 sulfur cluster binding"/>
    <property type="evidence" value="ECO:0007669"/>
    <property type="project" value="UniProtKB-KW"/>
</dbReference>
<sequence length="522" mass="60286">MISKSGKDFDIILITAEYYDDHPLSPSGVISRVLEGKGYKIGIIEKPLTKEDYLKLGTPKLFFAVTSGSIDSMLHNYTPLKKKRSEDPHSNLSLMPDRALIVYCNKIREYFKSAVIVIGGIEASMRRFAHYDYWNNDIRRSIIFDTRANVLVYGNGEKQILEIAERSRKGTELKGIPGTFVISKTLEEGFELLPSFEEVKEDPLKFCEMQKLLSNKKNLAQFYDNNYLLQYSYPEYTTEDLDWIYSLPYSRRLHPNSLLKMAKFSVVTHRGCIGNCNFCSLKLHQGDKIVSRSERSILKEIESLTSHPDFKGYIDDLGGPSANMYGMDCADKCNQECINCNKLDKSHMKLISLLKKARAIKGVKKIFVRSGIRYDLAIESKEYIKELSEHHISGCLKIAPEHFSEKVLTLMNKDNSRFDEFVSFFDSINKDKKQYLKYYLMICHPGDDEKEIMKLKEKISYLSNIESFQVFTPTPMTNSTCVYWTGIDPNNMKRVNVIHDYKTKKKLKRIILQEIDNKKSRS</sequence>
<dbReference type="InterPro" id="IPR007197">
    <property type="entry name" value="rSAM"/>
</dbReference>
<evidence type="ECO:0000313" key="12">
    <source>
        <dbReference type="Proteomes" id="UP000092401"/>
    </source>
</evidence>
<dbReference type="PATRIC" id="fig|1706438.3.peg.954"/>
<dbReference type="GO" id="GO:0003824">
    <property type="term" value="F:catalytic activity"/>
    <property type="evidence" value="ECO:0007669"/>
    <property type="project" value="InterPro"/>
</dbReference>
<dbReference type="PANTHER" id="PTHR32331">
    <property type="entry name" value="UPF0313 PROTEIN YGIQ"/>
    <property type="match status" value="1"/>
</dbReference>
<dbReference type="InterPro" id="IPR013704">
    <property type="entry name" value="UPF0313_N"/>
</dbReference>
<keyword evidence="2" id="KW-0004">4Fe-4S</keyword>
<dbReference type="PATRIC" id="fig|1706437.3.peg.1022"/>
<keyword evidence="4" id="KW-0479">Metal-binding</keyword>
<evidence type="ECO:0000313" key="8">
    <source>
        <dbReference type="EMBL" id="KYC45532.1"/>
    </source>
</evidence>
<dbReference type="GO" id="GO:0046872">
    <property type="term" value="F:metal ion binding"/>
    <property type="evidence" value="ECO:0007669"/>
    <property type="project" value="UniProtKB-KW"/>
</dbReference>
<dbReference type="InterPro" id="IPR058240">
    <property type="entry name" value="rSAM_sf"/>
</dbReference>
<evidence type="ECO:0000256" key="4">
    <source>
        <dbReference type="ARBA" id="ARBA00022723"/>
    </source>
</evidence>
<gene>
    <name evidence="8" type="ORF">APG10_00757</name>
    <name evidence="9" type="ORF">APG11_01010</name>
    <name evidence="10" type="ORF">APG12_00943</name>
</gene>
<organism evidence="8 12">
    <name type="scientific">Candidatus Methanofastidiosum methylothiophilum</name>
    <dbReference type="NCBI Taxonomy" id="1705564"/>
    <lineage>
        <taxon>Archaea</taxon>
        <taxon>Methanobacteriati</taxon>
        <taxon>Methanobacteriota</taxon>
        <taxon>Stenosarchaea group</taxon>
        <taxon>Candidatus Methanofastidiosia</taxon>
        <taxon>Candidatus Methanofastidiosales</taxon>
        <taxon>Candidatus Methanofastidiosaceae</taxon>
        <taxon>Candidatus Methanofastidiosum</taxon>
    </lineage>
</organism>
<evidence type="ECO:0000313" key="10">
    <source>
        <dbReference type="EMBL" id="KYC50221.1"/>
    </source>
</evidence>
<dbReference type="SFLD" id="SFLDS00029">
    <property type="entry name" value="Radical_SAM"/>
    <property type="match status" value="1"/>
</dbReference>
<dbReference type="EMBL" id="LNJC01000017">
    <property type="protein sequence ID" value="KYC50221.1"/>
    <property type="molecule type" value="Genomic_DNA"/>
</dbReference>
<protein>
    <recommendedName>
        <fullName evidence="7">Radical SAM core domain-containing protein</fullName>
    </recommendedName>
</protein>
<dbReference type="PANTHER" id="PTHR32331:SF0">
    <property type="entry name" value="UPF0313 PROTEIN YGIQ"/>
    <property type="match status" value="1"/>
</dbReference>
<keyword evidence="3" id="KW-0949">S-adenosyl-L-methionine</keyword>
<evidence type="ECO:0000256" key="5">
    <source>
        <dbReference type="ARBA" id="ARBA00023004"/>
    </source>
</evidence>
<evidence type="ECO:0000313" key="11">
    <source>
        <dbReference type="Proteomes" id="UP000091929"/>
    </source>
</evidence>
<dbReference type="Proteomes" id="UP000092403">
    <property type="component" value="Unassembled WGS sequence"/>
</dbReference>
<evidence type="ECO:0000256" key="2">
    <source>
        <dbReference type="ARBA" id="ARBA00022485"/>
    </source>
</evidence>
<dbReference type="AlphaFoldDB" id="A0A150IKV1"/>
<accession>A0A150IKV1</accession>
<dbReference type="NCBIfam" id="TIGR03904">
    <property type="entry name" value="SAM_YgiQ"/>
    <property type="match status" value="1"/>
</dbReference>
<dbReference type="InterPro" id="IPR020612">
    <property type="entry name" value="Methylthiotransferase_CS"/>
</dbReference>
<dbReference type="Pfam" id="PF04055">
    <property type="entry name" value="Radical_SAM"/>
    <property type="match status" value="1"/>
</dbReference>
<evidence type="ECO:0000313" key="9">
    <source>
        <dbReference type="EMBL" id="KYC47604.1"/>
    </source>
</evidence>
<feature type="domain" description="Radical SAM core" evidence="7">
    <location>
        <begin position="258"/>
        <end position="514"/>
    </location>
</feature>
<dbReference type="SFLD" id="SFLDG01069">
    <property type="entry name" value="UPF0313"/>
    <property type="match status" value="1"/>
</dbReference>
<reference evidence="11 12" key="1">
    <citation type="journal article" date="2016" name="ISME J.">
        <title>Chasing the elusive Euryarchaeota class WSA2: genomes reveal a uniquely fastidious methyl-reducing methanogen.</title>
        <authorList>
            <person name="Nobu M.K."/>
            <person name="Narihiro T."/>
            <person name="Kuroda K."/>
            <person name="Mei R."/>
            <person name="Liu W.T."/>
        </authorList>
    </citation>
    <scope>NUCLEOTIDE SEQUENCE [LARGE SCALE GENOMIC DNA]</scope>
    <source>
        <strain evidence="8">B03fssc0709_Meth_Bin005</strain>
        <strain evidence="9">B15fssc0709_Meth_Bin003</strain>
        <strain evidence="10">BMIXfssc0709_Meth_Bin006</strain>
    </source>
</reference>
<dbReference type="EMBL" id="LNGF01000020">
    <property type="protein sequence ID" value="KYC47604.1"/>
    <property type="molecule type" value="Genomic_DNA"/>
</dbReference>
<dbReference type="Proteomes" id="UP000091929">
    <property type="component" value="Unassembled WGS sequence"/>
</dbReference>
<dbReference type="Gene3D" id="3.80.30.20">
    <property type="entry name" value="tm_1862 like domain"/>
    <property type="match status" value="1"/>
</dbReference>
<dbReference type="SMART" id="SM00729">
    <property type="entry name" value="Elp3"/>
    <property type="match status" value="1"/>
</dbReference>
<evidence type="ECO:0000256" key="6">
    <source>
        <dbReference type="ARBA" id="ARBA00023014"/>
    </source>
</evidence>
<keyword evidence="5" id="KW-0408">Iron</keyword>
<dbReference type="PROSITE" id="PS51918">
    <property type="entry name" value="RADICAL_SAM"/>
    <property type="match status" value="1"/>
</dbReference>
<dbReference type="InterPro" id="IPR006638">
    <property type="entry name" value="Elp3/MiaA/NifB-like_rSAM"/>
</dbReference>
<evidence type="ECO:0000259" key="7">
    <source>
        <dbReference type="PROSITE" id="PS51918"/>
    </source>
</evidence>
<dbReference type="PROSITE" id="PS01278">
    <property type="entry name" value="MTTASE_RADICAL"/>
    <property type="match status" value="1"/>
</dbReference>
<evidence type="ECO:0000256" key="3">
    <source>
        <dbReference type="ARBA" id="ARBA00022691"/>
    </source>
</evidence>
<proteinExistence type="predicted"/>
<dbReference type="PATRIC" id="fig|1706436.3.peg.766"/>
<keyword evidence="6" id="KW-0411">Iron-sulfur</keyword>
<dbReference type="SFLD" id="SFLDG01082">
    <property type="entry name" value="B12-binding_domain_containing"/>
    <property type="match status" value="1"/>
</dbReference>
<dbReference type="EMBL" id="LNGE01000016">
    <property type="protein sequence ID" value="KYC45532.1"/>
    <property type="molecule type" value="Genomic_DNA"/>
</dbReference>
<dbReference type="InterPro" id="IPR023404">
    <property type="entry name" value="rSAM_horseshoe"/>
</dbReference>
<comment type="cofactor">
    <cofactor evidence="1">
        <name>[4Fe-4S] cluster</name>
        <dbReference type="ChEBI" id="CHEBI:49883"/>
    </cofactor>
</comment>
<comment type="caution">
    <text evidence="8">The sequence shown here is derived from an EMBL/GenBank/DDBJ whole genome shotgun (WGS) entry which is preliminary data.</text>
</comment>
<accession>A0A150IZ00</accession>
<name>A0A150IKV1_9EURY</name>
<accession>A0A150ISF2</accession>